<gene>
    <name evidence="1" type="ORF">IRJ18_20340</name>
</gene>
<evidence type="ECO:0000313" key="2">
    <source>
        <dbReference type="Proteomes" id="UP000632774"/>
    </source>
</evidence>
<comment type="caution">
    <text evidence="1">The sequence shown here is derived from an EMBL/GenBank/DDBJ whole genome shotgun (WGS) entry which is preliminary data.</text>
</comment>
<name>A0ABR9XMX4_9SPHI</name>
<accession>A0ABR9XMX4</accession>
<dbReference type="Proteomes" id="UP000632774">
    <property type="component" value="Unassembled WGS sequence"/>
</dbReference>
<reference evidence="1 2" key="1">
    <citation type="submission" date="2020-10" db="EMBL/GenBank/DDBJ databases">
        <title>Mucilaginibacter mali sp. nov., isolated from rhizosphere soil of apple orchard.</title>
        <authorList>
            <person name="Lee J.-S."/>
            <person name="Kim H.S."/>
            <person name="Kim J.-S."/>
        </authorList>
    </citation>
    <scope>NUCLEOTIDE SEQUENCE [LARGE SCALE GENOMIC DNA]</scope>
    <source>
        <strain evidence="1 2">KCTC 23157</strain>
    </source>
</reference>
<evidence type="ECO:0008006" key="3">
    <source>
        <dbReference type="Google" id="ProtNLM"/>
    </source>
</evidence>
<dbReference type="EMBL" id="JADFFM010000002">
    <property type="protein sequence ID" value="MBE9668729.1"/>
    <property type="molecule type" value="Genomic_DNA"/>
</dbReference>
<dbReference type="SUPFAM" id="SSF102712">
    <property type="entry name" value="JAB1/MPN domain"/>
    <property type="match status" value="1"/>
</dbReference>
<evidence type="ECO:0000313" key="1">
    <source>
        <dbReference type="EMBL" id="MBE9668729.1"/>
    </source>
</evidence>
<dbReference type="RefSeq" id="WP_194108116.1">
    <property type="nucleotide sequence ID" value="NZ_JADFFM010000002.1"/>
</dbReference>
<keyword evidence="2" id="KW-1185">Reference proteome</keyword>
<proteinExistence type="predicted"/>
<protein>
    <recommendedName>
        <fullName evidence="3">Immunity protein 50 of polymorphic toxin system</fullName>
    </recommendedName>
</protein>
<organism evidence="1 2">
    <name type="scientific">Mucilaginibacter boryungensis</name>
    <dbReference type="NCBI Taxonomy" id="768480"/>
    <lineage>
        <taxon>Bacteria</taxon>
        <taxon>Pseudomonadati</taxon>
        <taxon>Bacteroidota</taxon>
        <taxon>Sphingobacteriia</taxon>
        <taxon>Sphingobacteriales</taxon>
        <taxon>Sphingobacteriaceae</taxon>
        <taxon>Mucilaginibacter</taxon>
    </lineage>
</organism>
<sequence>MFLPEELLEMFENNGLPRYGYAIYLDNLPSDMVLRTLTVRFKIEFAVVFTIGKLGYFLYIGDNNSVSLPVDEKEILIKHTHPNGTVFPSIYDIQWLESVQDSGSPQIQSVILPIGHQRITFNINTPYLG</sequence>